<evidence type="ECO:0000256" key="1">
    <source>
        <dbReference type="SAM" id="Coils"/>
    </source>
</evidence>
<comment type="caution">
    <text evidence="3">The sequence shown here is derived from an EMBL/GenBank/DDBJ whole genome shotgun (WGS) entry which is preliminary data.</text>
</comment>
<protein>
    <submittedName>
        <fullName evidence="3">Uncharacterized protein</fullName>
    </submittedName>
</protein>
<accession>A0A9W7G1A7</accession>
<dbReference type="InterPro" id="IPR038911">
    <property type="entry name" value="SCLT1"/>
</dbReference>
<feature type="coiled-coil region" evidence="1">
    <location>
        <begin position="598"/>
        <end position="650"/>
    </location>
</feature>
<keyword evidence="4" id="KW-1185">Reference proteome</keyword>
<evidence type="ECO:0000256" key="2">
    <source>
        <dbReference type="SAM" id="MobiDB-lite"/>
    </source>
</evidence>
<dbReference type="Proteomes" id="UP001165065">
    <property type="component" value="Unassembled WGS sequence"/>
</dbReference>
<proteinExistence type="predicted"/>
<evidence type="ECO:0000313" key="3">
    <source>
        <dbReference type="EMBL" id="GMI31808.1"/>
    </source>
</evidence>
<dbReference type="PANTHER" id="PTHR35970:SF1">
    <property type="entry name" value="SODIUM CHANNEL AND CLATHRIN LINKER 1"/>
    <property type="match status" value="1"/>
</dbReference>
<dbReference type="GO" id="GO:0060271">
    <property type="term" value="P:cilium assembly"/>
    <property type="evidence" value="ECO:0007669"/>
    <property type="project" value="TreeGrafter"/>
</dbReference>
<feature type="compositionally biased region" description="Polar residues" evidence="2">
    <location>
        <begin position="18"/>
        <end position="30"/>
    </location>
</feature>
<reference evidence="4" key="1">
    <citation type="journal article" date="2023" name="Commun. Biol.">
        <title>Genome analysis of Parmales, the sister group of diatoms, reveals the evolutionary specialization of diatoms from phago-mixotrophs to photoautotrophs.</title>
        <authorList>
            <person name="Ban H."/>
            <person name="Sato S."/>
            <person name="Yoshikawa S."/>
            <person name="Yamada K."/>
            <person name="Nakamura Y."/>
            <person name="Ichinomiya M."/>
            <person name="Sato N."/>
            <person name="Blanc-Mathieu R."/>
            <person name="Endo H."/>
            <person name="Kuwata A."/>
            <person name="Ogata H."/>
        </authorList>
    </citation>
    <scope>NUCLEOTIDE SEQUENCE [LARGE SCALE GENOMIC DNA]</scope>
</reference>
<keyword evidence="1" id="KW-0175">Coiled coil</keyword>
<feature type="region of interest" description="Disordered" evidence="2">
    <location>
        <begin position="1"/>
        <end position="36"/>
    </location>
</feature>
<dbReference type="PANTHER" id="PTHR35970">
    <property type="entry name" value="SODIUM CHANNEL AND CLATHRIN LINKER 1"/>
    <property type="match status" value="1"/>
</dbReference>
<name>A0A9W7G1A7_9STRA</name>
<feature type="coiled-coil region" evidence="1">
    <location>
        <begin position="690"/>
        <end position="742"/>
    </location>
</feature>
<dbReference type="AlphaFoldDB" id="A0A9W7G1A7"/>
<feature type="compositionally biased region" description="Basic and acidic residues" evidence="2">
    <location>
        <begin position="1"/>
        <end position="12"/>
    </location>
</feature>
<feature type="coiled-coil region" evidence="1">
    <location>
        <begin position="46"/>
        <end position="73"/>
    </location>
</feature>
<evidence type="ECO:0000313" key="4">
    <source>
        <dbReference type="Proteomes" id="UP001165065"/>
    </source>
</evidence>
<feature type="coiled-coil region" evidence="1">
    <location>
        <begin position="402"/>
        <end position="429"/>
    </location>
</feature>
<gene>
    <name evidence="3" type="ORF">TrCOL_g7454</name>
</gene>
<dbReference type="EMBL" id="BRYA01000758">
    <property type="protein sequence ID" value="GMI31808.1"/>
    <property type="molecule type" value="Genomic_DNA"/>
</dbReference>
<dbReference type="OrthoDB" id="551053at2759"/>
<dbReference type="GO" id="GO:0005814">
    <property type="term" value="C:centriole"/>
    <property type="evidence" value="ECO:0007669"/>
    <property type="project" value="TreeGrafter"/>
</dbReference>
<feature type="coiled-coil region" evidence="1">
    <location>
        <begin position="199"/>
        <end position="261"/>
    </location>
</feature>
<sequence>MSGPQAERDKNKPIGGNDENSYFSSNTLPQTGDMLNMGNAPVVAERNMYEAELAKSRKENAFLRDQTNRLTSELRAFQVQYPYAGASGGVPPPPVDLPPWMSSENVMSPLFSAYDSRINDLASLTEQQRMALDSFAEEIEKLVTENELLRNSQLKDLKADMDRITLDGGAAASSSSRPNQALHDGQDVEERFGILMEENSLMAEQNALLSKELEKSQEEIMMREQNIINLTQSMSDAAEAMQGLEAENVTLNREKKECEASLLMKTNECTSLSESTRKAISEMKAAVQLKNEAVMREDELRSDNKELDTECQDMSDKVRLAANKVNELKGKLAAKTLEADRAGESLRRTTNELNRVRTDAENMVSVMDGMEKQLTEFQAREEGVSQLSRECKEKVEDAILARDQANAICTSLRREVAKLLEQRKKSIEDTSNQHETVIDTIKSKLQLTIDKKERTCHELTISNAKLKVEAERSRREKQTAVETYVKLRETLEGERAGLKSKFDHCSKRIWETEARLEAETATGQHVAEQVRTLTKDFQEKDLMVADLTANAEKERMEYQHVIDGLRKELRDKDGRLEGKQFEMDKMNLLIAEARNTAKHRMQDTVNQLTAEVEDLKLAAESARAYGRDRENAVQEQMEQHGKNVERIRAEKEIIVSQLEKKLSEEREVGSRMTGRNQELGVRVNVLASEKAELSVMNAEAEDRLEGAERELVEAEERCRELGEKLKENMEEQQRRIKEEGKLKAEITKLQREKGRGGR</sequence>
<organism evidence="3 4">
    <name type="scientific">Triparma columacea</name>
    <dbReference type="NCBI Taxonomy" id="722753"/>
    <lineage>
        <taxon>Eukaryota</taxon>
        <taxon>Sar</taxon>
        <taxon>Stramenopiles</taxon>
        <taxon>Ochrophyta</taxon>
        <taxon>Bolidophyceae</taxon>
        <taxon>Parmales</taxon>
        <taxon>Triparmaceae</taxon>
        <taxon>Triparma</taxon>
    </lineage>
</organism>